<dbReference type="STRING" id="84022.CACET_c20320"/>
<dbReference type="PATRIC" id="fig|84022.5.peg.1837"/>
<accession>A0A0D8I7D3</accession>
<evidence type="ECO:0000313" key="2">
    <source>
        <dbReference type="Proteomes" id="UP000035704"/>
    </source>
</evidence>
<keyword evidence="2" id="KW-1185">Reference proteome</keyword>
<dbReference type="KEGG" id="cace:CACET_c20320"/>
<proteinExistence type="predicted"/>
<dbReference type="EMBL" id="CP009687">
    <property type="protein sequence ID" value="AKL95480.1"/>
    <property type="molecule type" value="Genomic_DNA"/>
</dbReference>
<dbReference type="RefSeq" id="WP_044825946.1">
    <property type="nucleotide sequence ID" value="NZ_CP009687.1"/>
</dbReference>
<sequence>MTDSLQEIEKKSHIKSIIAIIVIAFMLIPIMTITILYFTNENLRYTMNDYLSLLPSNVGNYFKGMPTKEEKENVKQQIAKHYITLEEDRLVDKLLIIKGEDKSLYDELLILLNRENPMKMRGVRESLRRTQLTSNLLQRILGEIDEEKDERISELARYYSSLSITDAIAGVERDFHSGQLNREELALLLEGISLDQSARFLLYLDPAITETVGYQLREATRRNIEKKMQEIRNKEKELEDLASIYEKKSLEEQLLDLGNDNKFRVQDLAVLFKNMSIKTGGQILASVEEQAFITELYQQIHTLEVLNNREANLPVNLAEAVQIYNNYETKVRELVEVYQRMSVEELTDVVEEMMATNRTYSSYSIGDENITFTEEQLVIDVLNHLKPNKVAQLLEGLSTERSIDLSQKFIVNASN</sequence>
<evidence type="ECO:0000313" key="1">
    <source>
        <dbReference type="EMBL" id="AKL95480.1"/>
    </source>
</evidence>
<dbReference type="AlphaFoldDB" id="A0A0D8I7D3"/>
<dbReference type="OrthoDB" id="1705722at2"/>
<name>A0A0D8I7D3_9CLOT</name>
<organism evidence="1 2">
    <name type="scientific">Clostridium aceticum</name>
    <dbReference type="NCBI Taxonomy" id="84022"/>
    <lineage>
        <taxon>Bacteria</taxon>
        <taxon>Bacillati</taxon>
        <taxon>Bacillota</taxon>
        <taxon>Clostridia</taxon>
        <taxon>Eubacteriales</taxon>
        <taxon>Clostridiaceae</taxon>
        <taxon>Clostridium</taxon>
    </lineage>
</organism>
<protein>
    <submittedName>
        <fullName evidence="1">Uncharacterized protein</fullName>
    </submittedName>
</protein>
<gene>
    <name evidence="1" type="ORF">CACET_c20320</name>
</gene>
<dbReference type="SUPFAM" id="SSF158791">
    <property type="entry name" value="MgtE N-terminal domain-like"/>
    <property type="match status" value="1"/>
</dbReference>
<dbReference type="Proteomes" id="UP000035704">
    <property type="component" value="Chromosome"/>
</dbReference>
<reference evidence="1 2" key="1">
    <citation type="submission" date="2014-10" db="EMBL/GenBank/DDBJ databases">
        <title>Genome sequence of Clostridium aceticum DSM 1496.</title>
        <authorList>
            <person name="Poehlein A."/>
            <person name="Schiel-Bengelsdorf B."/>
            <person name="Gottschalk G."/>
            <person name="Duerre P."/>
            <person name="Daniel R."/>
        </authorList>
    </citation>
    <scope>NUCLEOTIDE SEQUENCE [LARGE SCALE GENOMIC DNA]</scope>
    <source>
        <strain evidence="1 2">DSM 1496</strain>
    </source>
</reference>